<accession>A0ABV9AIV3</accession>
<comment type="caution">
    <text evidence="3">The sequence shown here is derived from an EMBL/GenBank/DDBJ whole genome shotgun (WGS) entry which is preliminary data.</text>
</comment>
<protein>
    <submittedName>
        <fullName evidence="3">DUF6262 family protein</fullName>
    </submittedName>
</protein>
<evidence type="ECO:0000313" key="3">
    <source>
        <dbReference type="EMBL" id="MFC4498605.1"/>
    </source>
</evidence>
<feature type="coiled-coil region" evidence="1">
    <location>
        <begin position="106"/>
        <end position="192"/>
    </location>
</feature>
<gene>
    <name evidence="3" type="ORF">ACFPIH_03545</name>
</gene>
<evidence type="ECO:0000256" key="1">
    <source>
        <dbReference type="SAM" id="Coils"/>
    </source>
</evidence>
<organism evidence="3 4">
    <name type="scientific">Streptomyces vulcanius</name>
    <dbReference type="NCBI Taxonomy" id="1441876"/>
    <lineage>
        <taxon>Bacteria</taxon>
        <taxon>Bacillati</taxon>
        <taxon>Actinomycetota</taxon>
        <taxon>Actinomycetes</taxon>
        <taxon>Kitasatosporales</taxon>
        <taxon>Streptomycetaceae</taxon>
        <taxon>Streptomyces</taxon>
    </lineage>
</organism>
<reference evidence="4" key="1">
    <citation type="journal article" date="2019" name="Int. J. Syst. Evol. Microbiol.">
        <title>The Global Catalogue of Microorganisms (GCM) 10K type strain sequencing project: providing services to taxonomists for standard genome sequencing and annotation.</title>
        <authorList>
            <consortium name="The Broad Institute Genomics Platform"/>
            <consortium name="The Broad Institute Genome Sequencing Center for Infectious Disease"/>
            <person name="Wu L."/>
            <person name="Ma J."/>
        </authorList>
    </citation>
    <scope>NUCLEOTIDE SEQUENCE [LARGE SCALE GENOMIC DNA]</scope>
    <source>
        <strain evidence="4">CGMCC 4.7177</strain>
    </source>
</reference>
<dbReference type="InterPro" id="IPR046229">
    <property type="entry name" value="TnpC-like"/>
</dbReference>
<sequence>MTPPTSHDAAGREARVQRLRAARAQDSAAKIDRSSKVIHDLLASGQRITFARVAREAAVSTWFVYNQLKVREAVQAAVHEQHEHKGKASPPSSTQQVSPAGPHTELALAREEIKDLKKERDRLRERVRLSLGAELDDVDRRQLVERVEQLERRNAELNSQLSDARDGLIVLQRKLQESADDLTAARASLRRADEGRSFRVAFLPKVTRCWGSHRP</sequence>
<keyword evidence="4" id="KW-1185">Reference proteome</keyword>
<dbReference type="Pfam" id="PF19776">
    <property type="entry name" value="DUF6262"/>
    <property type="match status" value="1"/>
</dbReference>
<evidence type="ECO:0000313" key="4">
    <source>
        <dbReference type="Proteomes" id="UP001595839"/>
    </source>
</evidence>
<dbReference type="RefSeq" id="WP_381168050.1">
    <property type="nucleotide sequence ID" value="NZ_JBHSFK010000002.1"/>
</dbReference>
<dbReference type="EMBL" id="JBHSFK010000002">
    <property type="protein sequence ID" value="MFC4498605.1"/>
    <property type="molecule type" value="Genomic_DNA"/>
</dbReference>
<name>A0ABV9AIV3_9ACTN</name>
<evidence type="ECO:0000256" key="2">
    <source>
        <dbReference type="SAM" id="MobiDB-lite"/>
    </source>
</evidence>
<keyword evidence="1" id="KW-0175">Coiled coil</keyword>
<proteinExistence type="predicted"/>
<dbReference type="Proteomes" id="UP001595839">
    <property type="component" value="Unassembled WGS sequence"/>
</dbReference>
<feature type="region of interest" description="Disordered" evidence="2">
    <location>
        <begin position="78"/>
        <end position="102"/>
    </location>
</feature>